<evidence type="ECO:0000256" key="3">
    <source>
        <dbReference type="ARBA" id="ARBA00022525"/>
    </source>
</evidence>
<proteinExistence type="inferred from homology"/>
<keyword evidence="5" id="KW-1185">Reference proteome</keyword>
<dbReference type="Proteomes" id="UP000526889">
    <property type="component" value="Unassembled WGS sequence"/>
</dbReference>
<sequence>RELWGVLENRARRDLAPRAPRALGPASGGLQKLFGWGDFYSNIKTVKLNLLITGKVVDHGNGTVNVFFQHNSTGHGNVSVSLVPPTKAVEFDLEQQIFIEAKESKVFNCRVESEQVARARKTSLCTHDPARSCPQEQTRGRAAWLCSQPFRAVCVYITFYSPGYRLAQKVCPDYNARGRRPYFPSG</sequence>
<evidence type="ECO:0000313" key="4">
    <source>
        <dbReference type="EMBL" id="NXH85424.1"/>
    </source>
</evidence>
<dbReference type="AlphaFoldDB" id="A0A7K9NF15"/>
<dbReference type="PANTHER" id="PTHR17103:SF14">
    <property type="entry name" value="NEUREXOPHILIN-3"/>
    <property type="match status" value="1"/>
</dbReference>
<organism evidence="4 5">
    <name type="scientific">Edolisoma coerulescens</name>
    <dbReference type="NCBI Taxonomy" id="2585810"/>
    <lineage>
        <taxon>Eukaryota</taxon>
        <taxon>Metazoa</taxon>
        <taxon>Chordata</taxon>
        <taxon>Craniata</taxon>
        <taxon>Vertebrata</taxon>
        <taxon>Euteleostomi</taxon>
        <taxon>Archelosauria</taxon>
        <taxon>Archosauria</taxon>
        <taxon>Dinosauria</taxon>
        <taxon>Saurischia</taxon>
        <taxon>Theropoda</taxon>
        <taxon>Coelurosauria</taxon>
        <taxon>Aves</taxon>
        <taxon>Neognathae</taxon>
        <taxon>Neoaves</taxon>
        <taxon>Telluraves</taxon>
        <taxon>Australaves</taxon>
        <taxon>Passeriformes</taxon>
        <taxon>Corvoidea</taxon>
        <taxon>Campephagidae</taxon>
        <taxon>Edolisoma</taxon>
    </lineage>
</organism>
<evidence type="ECO:0000256" key="1">
    <source>
        <dbReference type="ARBA" id="ARBA00004613"/>
    </source>
</evidence>
<dbReference type="EMBL" id="VWZW01003649">
    <property type="protein sequence ID" value="NXH85424.1"/>
    <property type="molecule type" value="Genomic_DNA"/>
</dbReference>
<comment type="similarity">
    <text evidence="2">Belongs to the neurexophilin family.</text>
</comment>
<dbReference type="InterPro" id="IPR010450">
    <property type="entry name" value="Nxph"/>
</dbReference>
<accession>A0A7K9NF15</accession>
<dbReference type="Pfam" id="PF06312">
    <property type="entry name" value="Neurexophilin"/>
    <property type="match status" value="1"/>
</dbReference>
<keyword evidence="3" id="KW-0964">Secreted</keyword>
<gene>
    <name evidence="4" type="primary">Nxph1_0</name>
    <name evidence="4" type="ORF">EDOCOE_R15771</name>
</gene>
<dbReference type="GO" id="GO:0005576">
    <property type="term" value="C:extracellular region"/>
    <property type="evidence" value="ECO:0007669"/>
    <property type="project" value="UniProtKB-SubCell"/>
</dbReference>
<feature type="non-terminal residue" evidence="4">
    <location>
        <position position="1"/>
    </location>
</feature>
<feature type="non-terminal residue" evidence="4">
    <location>
        <position position="186"/>
    </location>
</feature>
<dbReference type="PANTHER" id="PTHR17103">
    <property type="entry name" value="NEUREXOPHILIN"/>
    <property type="match status" value="1"/>
</dbReference>
<evidence type="ECO:0000313" key="5">
    <source>
        <dbReference type="Proteomes" id="UP000526889"/>
    </source>
</evidence>
<evidence type="ECO:0000256" key="2">
    <source>
        <dbReference type="ARBA" id="ARBA00008118"/>
    </source>
</evidence>
<dbReference type="InterPro" id="IPR026845">
    <property type="entry name" value="NXPH/NXPE"/>
</dbReference>
<name>A0A7K9NF15_9CORV</name>
<protein>
    <submittedName>
        <fullName evidence="4">NXPH1 protein</fullName>
    </submittedName>
</protein>
<comment type="subcellular location">
    <subcellularLocation>
        <location evidence="1">Secreted</location>
    </subcellularLocation>
</comment>
<comment type="caution">
    <text evidence="4">The sequence shown here is derived from an EMBL/GenBank/DDBJ whole genome shotgun (WGS) entry which is preliminary data.</text>
</comment>
<dbReference type="GO" id="GO:0005102">
    <property type="term" value="F:signaling receptor binding"/>
    <property type="evidence" value="ECO:0007669"/>
    <property type="project" value="TreeGrafter"/>
</dbReference>
<reference evidence="4 5" key="1">
    <citation type="submission" date="2019-09" db="EMBL/GenBank/DDBJ databases">
        <title>Bird 10,000 Genomes (B10K) Project - Family phase.</title>
        <authorList>
            <person name="Zhang G."/>
        </authorList>
    </citation>
    <scope>NUCLEOTIDE SEQUENCE [LARGE SCALE GENOMIC DNA]</scope>
    <source>
        <strain evidence="4">B10K-DU-001-25</strain>
        <tissue evidence="4">Muscle</tissue>
    </source>
</reference>